<dbReference type="AlphaFoldDB" id="A0A839SW82"/>
<keyword evidence="2" id="KW-1133">Transmembrane helix</keyword>
<feature type="region of interest" description="Disordered" evidence="1">
    <location>
        <begin position="18"/>
        <end position="60"/>
    </location>
</feature>
<keyword evidence="4" id="KW-1185">Reference proteome</keyword>
<feature type="compositionally biased region" description="Polar residues" evidence="1">
    <location>
        <begin position="35"/>
        <end position="44"/>
    </location>
</feature>
<dbReference type="Pfam" id="PF09527">
    <property type="entry name" value="ATPase_gene1"/>
    <property type="match status" value="1"/>
</dbReference>
<organism evidence="3 4">
    <name type="scientific">Limibacillus halophilus</name>
    <dbReference type="NCBI Taxonomy" id="1579333"/>
    <lineage>
        <taxon>Bacteria</taxon>
        <taxon>Pseudomonadati</taxon>
        <taxon>Pseudomonadota</taxon>
        <taxon>Alphaproteobacteria</taxon>
        <taxon>Rhodospirillales</taxon>
        <taxon>Rhodovibrionaceae</taxon>
        <taxon>Limibacillus</taxon>
    </lineage>
</organism>
<dbReference type="RefSeq" id="WP_183416779.1">
    <property type="nucleotide sequence ID" value="NZ_JACHXA010000006.1"/>
</dbReference>
<feature type="transmembrane region" description="Helical" evidence="2">
    <location>
        <begin position="70"/>
        <end position="92"/>
    </location>
</feature>
<keyword evidence="2" id="KW-0472">Membrane</keyword>
<gene>
    <name evidence="3" type="ORF">FHR98_002253</name>
</gene>
<sequence length="143" mass="15837">MLVWCLSEAGAAILSEGSQGRSKEWMGKQPKESQSRTSFDSRLQSAKERLEGRTRGAGAGGRLNSRGMGVGFRIVVEMIVSLAVGVGIGIGLDQWWGSTPWMLIVFFILGSGAAFMNVIRVARDYDRRIREEREMRVGGDERR</sequence>
<evidence type="ECO:0000313" key="3">
    <source>
        <dbReference type="EMBL" id="MBB3065950.1"/>
    </source>
</evidence>
<name>A0A839SW82_9PROT</name>
<feature type="transmembrane region" description="Helical" evidence="2">
    <location>
        <begin position="98"/>
        <end position="119"/>
    </location>
</feature>
<protein>
    <submittedName>
        <fullName evidence="3">ATP synthase protein I</fullName>
    </submittedName>
</protein>
<evidence type="ECO:0000256" key="2">
    <source>
        <dbReference type="SAM" id="Phobius"/>
    </source>
</evidence>
<feature type="compositionally biased region" description="Basic and acidic residues" evidence="1">
    <location>
        <begin position="45"/>
        <end position="54"/>
    </location>
</feature>
<keyword evidence="2" id="KW-0812">Transmembrane</keyword>
<dbReference type="InterPro" id="IPR032820">
    <property type="entry name" value="ATPase_put"/>
</dbReference>
<dbReference type="EMBL" id="JACHXA010000006">
    <property type="protein sequence ID" value="MBB3065950.1"/>
    <property type="molecule type" value="Genomic_DNA"/>
</dbReference>
<feature type="compositionally biased region" description="Basic and acidic residues" evidence="1">
    <location>
        <begin position="21"/>
        <end position="34"/>
    </location>
</feature>
<evidence type="ECO:0000256" key="1">
    <source>
        <dbReference type="SAM" id="MobiDB-lite"/>
    </source>
</evidence>
<reference evidence="3 4" key="1">
    <citation type="submission" date="2020-08" db="EMBL/GenBank/DDBJ databases">
        <title>Genomic Encyclopedia of Type Strains, Phase III (KMG-III): the genomes of soil and plant-associated and newly described type strains.</title>
        <authorList>
            <person name="Whitman W."/>
        </authorList>
    </citation>
    <scope>NUCLEOTIDE SEQUENCE [LARGE SCALE GENOMIC DNA]</scope>
    <source>
        <strain evidence="3 4">CECT 8803</strain>
    </source>
</reference>
<comment type="caution">
    <text evidence="3">The sequence shown here is derived from an EMBL/GenBank/DDBJ whole genome shotgun (WGS) entry which is preliminary data.</text>
</comment>
<evidence type="ECO:0000313" key="4">
    <source>
        <dbReference type="Proteomes" id="UP000581135"/>
    </source>
</evidence>
<dbReference type="Proteomes" id="UP000581135">
    <property type="component" value="Unassembled WGS sequence"/>
</dbReference>
<proteinExistence type="predicted"/>
<accession>A0A839SW82</accession>